<gene>
    <name evidence="2" type="ORF">ACHAXA_009108</name>
</gene>
<evidence type="ECO:0000256" key="1">
    <source>
        <dbReference type="SAM" id="SignalP"/>
    </source>
</evidence>
<protein>
    <submittedName>
        <fullName evidence="2">Uncharacterized protein</fullName>
    </submittedName>
</protein>
<sequence>MSLRLYCTLVVFATPGAAFAPPASSFGILGTESADAETATTHPTPRSTAPYLWAKGGDSLEAILFDCDGVLADTERDGHRVSFNLAFEASGIDEAWDEDRYGKLLEVGGGKERMTAHWNEVGWPDQIPESKEDRAAKVKQLHLQKTDIFMKLIDEGRIPLRPGVLRLVDEAISNDVRLAVCSTSSELAVKNLVQKLMGEDRASKFRIFAGDMVKSKKPSPDIYLLAVDEMKLNKDRCVIVEDSHIGVRAAVSAGINCLVTKSSYTALEDFTGAKMIVDELSDKITLKKP</sequence>
<dbReference type="InterPro" id="IPR023214">
    <property type="entry name" value="HAD_sf"/>
</dbReference>
<proteinExistence type="predicted"/>
<organism evidence="2 3">
    <name type="scientific">Cyclostephanos tholiformis</name>
    <dbReference type="NCBI Taxonomy" id="382380"/>
    <lineage>
        <taxon>Eukaryota</taxon>
        <taxon>Sar</taxon>
        <taxon>Stramenopiles</taxon>
        <taxon>Ochrophyta</taxon>
        <taxon>Bacillariophyta</taxon>
        <taxon>Coscinodiscophyceae</taxon>
        <taxon>Thalassiosirophycidae</taxon>
        <taxon>Stephanodiscales</taxon>
        <taxon>Stephanodiscaceae</taxon>
        <taxon>Cyclostephanos</taxon>
    </lineage>
</organism>
<dbReference type="InterPro" id="IPR023198">
    <property type="entry name" value="PGP-like_dom2"/>
</dbReference>
<feature type="chain" id="PRO_5044874975" evidence="1">
    <location>
        <begin position="19"/>
        <end position="289"/>
    </location>
</feature>
<evidence type="ECO:0000313" key="2">
    <source>
        <dbReference type="EMBL" id="KAL3816913.1"/>
    </source>
</evidence>
<dbReference type="SFLD" id="SFLDG01129">
    <property type="entry name" value="C1.5:_HAD__Beta-PGM__Phosphata"/>
    <property type="match status" value="1"/>
</dbReference>
<accession>A0ABD3RXK9</accession>
<dbReference type="Pfam" id="PF00702">
    <property type="entry name" value="Hydrolase"/>
    <property type="match status" value="1"/>
</dbReference>
<dbReference type="SFLD" id="SFLDF00035">
    <property type="entry name" value="phosphoglycolate_phosphatase"/>
    <property type="match status" value="1"/>
</dbReference>
<dbReference type="PANTHER" id="PTHR42896:SF2">
    <property type="entry name" value="CBBY-LIKE PROTEIN"/>
    <property type="match status" value="1"/>
</dbReference>
<dbReference type="SFLD" id="SFLDS00003">
    <property type="entry name" value="Haloacid_Dehalogenase"/>
    <property type="match status" value="1"/>
</dbReference>
<dbReference type="Proteomes" id="UP001530377">
    <property type="component" value="Unassembled WGS sequence"/>
</dbReference>
<dbReference type="SUPFAM" id="SSF56784">
    <property type="entry name" value="HAD-like"/>
    <property type="match status" value="1"/>
</dbReference>
<keyword evidence="3" id="KW-1185">Reference proteome</keyword>
<comment type="caution">
    <text evidence="2">The sequence shown here is derived from an EMBL/GenBank/DDBJ whole genome shotgun (WGS) entry which is preliminary data.</text>
</comment>
<dbReference type="Gene3D" id="1.10.150.240">
    <property type="entry name" value="Putative phosphatase, domain 2"/>
    <property type="match status" value="1"/>
</dbReference>
<dbReference type="Gene3D" id="3.40.50.1000">
    <property type="entry name" value="HAD superfamily/HAD-like"/>
    <property type="match status" value="1"/>
</dbReference>
<reference evidence="2 3" key="1">
    <citation type="submission" date="2024-10" db="EMBL/GenBank/DDBJ databases">
        <title>Updated reference genomes for cyclostephanoid diatoms.</title>
        <authorList>
            <person name="Roberts W.R."/>
            <person name="Alverson A.J."/>
        </authorList>
    </citation>
    <scope>NUCLEOTIDE SEQUENCE [LARGE SCALE GENOMIC DNA]</scope>
    <source>
        <strain evidence="2 3">AJA228-03</strain>
    </source>
</reference>
<dbReference type="NCBIfam" id="TIGR01509">
    <property type="entry name" value="HAD-SF-IA-v3"/>
    <property type="match status" value="1"/>
</dbReference>
<dbReference type="EMBL" id="JALLPB020000126">
    <property type="protein sequence ID" value="KAL3816913.1"/>
    <property type="molecule type" value="Genomic_DNA"/>
</dbReference>
<evidence type="ECO:0000313" key="3">
    <source>
        <dbReference type="Proteomes" id="UP001530377"/>
    </source>
</evidence>
<feature type="signal peptide" evidence="1">
    <location>
        <begin position="1"/>
        <end position="18"/>
    </location>
</feature>
<dbReference type="AlphaFoldDB" id="A0ABD3RXK9"/>
<dbReference type="InterPro" id="IPR044999">
    <property type="entry name" value="CbbY-like"/>
</dbReference>
<keyword evidence="1" id="KW-0732">Signal</keyword>
<dbReference type="InterPro" id="IPR006439">
    <property type="entry name" value="HAD-SF_hydro_IA"/>
</dbReference>
<dbReference type="SFLD" id="SFLDG01135">
    <property type="entry name" value="C1.5.6:_HAD__Beta-PGM__Phospha"/>
    <property type="match status" value="1"/>
</dbReference>
<dbReference type="InterPro" id="IPR036412">
    <property type="entry name" value="HAD-like_sf"/>
</dbReference>
<name>A0ABD3RXK9_9STRA</name>
<dbReference type="PANTHER" id="PTHR42896">
    <property type="entry name" value="XYLULOSE-1,5-BISPHOSPHATE (XUBP) PHOSPHATASE"/>
    <property type="match status" value="1"/>
</dbReference>